<evidence type="ECO:0000313" key="2">
    <source>
        <dbReference type="Proteomes" id="UP001144471"/>
    </source>
</evidence>
<name>A0A9W6GMF0_9FUSO</name>
<organism evidence="1 2">
    <name type="scientific">Propionigenium maris DSM 9537</name>
    <dbReference type="NCBI Taxonomy" id="1123000"/>
    <lineage>
        <taxon>Bacteria</taxon>
        <taxon>Fusobacteriati</taxon>
        <taxon>Fusobacteriota</taxon>
        <taxon>Fusobacteriia</taxon>
        <taxon>Fusobacteriales</taxon>
        <taxon>Fusobacteriaceae</taxon>
        <taxon>Propionigenium</taxon>
    </lineage>
</organism>
<gene>
    <name evidence="1" type="ORF">PM10SUCC1_26470</name>
</gene>
<reference evidence="1" key="1">
    <citation type="submission" date="2022-12" db="EMBL/GenBank/DDBJ databases">
        <title>Reference genome sequencing for broad-spectrum identification of bacterial and archaeal isolates by mass spectrometry.</title>
        <authorList>
            <person name="Sekiguchi Y."/>
            <person name="Tourlousse D.M."/>
        </authorList>
    </citation>
    <scope>NUCLEOTIDE SEQUENCE</scope>
    <source>
        <strain evidence="1">10succ1</strain>
    </source>
</reference>
<dbReference type="SUPFAM" id="SSF46785">
    <property type="entry name" value="Winged helix' DNA-binding domain"/>
    <property type="match status" value="1"/>
</dbReference>
<accession>A0A9W6GMF0</accession>
<dbReference type="InterPro" id="IPR014710">
    <property type="entry name" value="RmlC-like_jellyroll"/>
</dbReference>
<keyword evidence="2" id="KW-1185">Reference proteome</keyword>
<sequence>MIINMSKNILRLFKAYAAKVSYSNEQYFINYLISSGGSIHYNSTEELALLIHIDIRTLQRIIKKLQDENLIKKSGKTLTVVDINGAKERIMNY</sequence>
<dbReference type="AlphaFoldDB" id="A0A9W6GMF0"/>
<dbReference type="Proteomes" id="UP001144471">
    <property type="component" value="Unassembled WGS sequence"/>
</dbReference>
<evidence type="ECO:0000313" key="1">
    <source>
        <dbReference type="EMBL" id="GLI57133.1"/>
    </source>
</evidence>
<dbReference type="EMBL" id="BSDY01000013">
    <property type="protein sequence ID" value="GLI57133.1"/>
    <property type="molecule type" value="Genomic_DNA"/>
</dbReference>
<evidence type="ECO:0008006" key="3">
    <source>
        <dbReference type="Google" id="ProtNLM"/>
    </source>
</evidence>
<dbReference type="Gene3D" id="2.60.120.10">
    <property type="entry name" value="Jelly Rolls"/>
    <property type="match status" value="1"/>
</dbReference>
<comment type="caution">
    <text evidence="1">The sequence shown here is derived from an EMBL/GenBank/DDBJ whole genome shotgun (WGS) entry which is preliminary data.</text>
</comment>
<protein>
    <recommendedName>
        <fullName evidence="3">Crp-like helix-turn-helix domain-containing protein</fullName>
    </recommendedName>
</protein>
<proteinExistence type="predicted"/>
<dbReference type="InterPro" id="IPR036390">
    <property type="entry name" value="WH_DNA-bd_sf"/>
</dbReference>